<dbReference type="Gene3D" id="1.25.40.10">
    <property type="entry name" value="Tetratricopeptide repeat domain"/>
    <property type="match status" value="3"/>
</dbReference>
<dbReference type="EMBL" id="LPWH01000051">
    <property type="protein sequence ID" value="POR04004.1"/>
    <property type="molecule type" value="Genomic_DNA"/>
</dbReference>
<reference evidence="5" key="1">
    <citation type="submission" date="2015-12" db="EMBL/GenBank/DDBJ databases">
        <authorList>
            <person name="Lodha T.D."/>
            <person name="Chintalapati S."/>
            <person name="Chintalapati V.R."/>
            <person name="Sravanthi T."/>
        </authorList>
    </citation>
    <scope>NUCLEOTIDE SEQUENCE [LARGE SCALE GENOMIC DNA]</scope>
    <source>
        <strain evidence="5">JC133</strain>
    </source>
</reference>
<dbReference type="Pfam" id="PF13424">
    <property type="entry name" value="TPR_12"/>
    <property type="match status" value="1"/>
</dbReference>
<evidence type="ECO:0000256" key="2">
    <source>
        <dbReference type="ARBA" id="ARBA00022803"/>
    </source>
</evidence>
<evidence type="ECO:0000256" key="3">
    <source>
        <dbReference type="PROSITE-ProRule" id="PRU00339"/>
    </source>
</evidence>
<feature type="repeat" description="TPR" evidence="3">
    <location>
        <begin position="114"/>
        <end position="147"/>
    </location>
</feature>
<dbReference type="PROSITE" id="PS50005">
    <property type="entry name" value="TPR"/>
    <property type="match status" value="4"/>
</dbReference>
<feature type="repeat" description="TPR" evidence="3">
    <location>
        <begin position="252"/>
        <end position="285"/>
    </location>
</feature>
<proteinExistence type="predicted"/>
<dbReference type="PANTHER" id="PTHR44943">
    <property type="entry name" value="CELLULOSE SYNTHASE OPERON PROTEIN C"/>
    <property type="match status" value="1"/>
</dbReference>
<dbReference type="Pfam" id="PF13181">
    <property type="entry name" value="TPR_8"/>
    <property type="match status" value="1"/>
</dbReference>
<dbReference type="InterPro" id="IPR051685">
    <property type="entry name" value="Ycf3/AcsC/BcsC/TPR_MFPF"/>
</dbReference>
<organism evidence="4 5">
    <name type="scientific">Alkalispirochaeta sphaeroplastigenens</name>
    <dbReference type="NCBI Taxonomy" id="1187066"/>
    <lineage>
        <taxon>Bacteria</taxon>
        <taxon>Pseudomonadati</taxon>
        <taxon>Spirochaetota</taxon>
        <taxon>Spirochaetia</taxon>
        <taxon>Spirochaetales</taxon>
        <taxon>Spirochaetaceae</taxon>
        <taxon>Alkalispirochaeta</taxon>
    </lineage>
</organism>
<protein>
    <submittedName>
        <fullName evidence="4">Uncharacterized protein</fullName>
    </submittedName>
</protein>
<dbReference type="Pfam" id="PF13432">
    <property type="entry name" value="TPR_16"/>
    <property type="match status" value="2"/>
</dbReference>
<keyword evidence="1" id="KW-0677">Repeat</keyword>
<comment type="caution">
    <text evidence="4">The sequence shown here is derived from an EMBL/GenBank/DDBJ whole genome shotgun (WGS) entry which is preliminary data.</text>
</comment>
<accession>A0A2S4JWW5</accession>
<name>A0A2S4JWW5_9SPIO</name>
<dbReference type="Pfam" id="PF14559">
    <property type="entry name" value="TPR_19"/>
    <property type="match status" value="1"/>
</dbReference>
<gene>
    <name evidence="4" type="ORF">AU468_04830</name>
</gene>
<keyword evidence="2 3" id="KW-0802">TPR repeat</keyword>
<feature type="repeat" description="TPR" evidence="3">
    <location>
        <begin position="46"/>
        <end position="79"/>
    </location>
</feature>
<dbReference type="Proteomes" id="UP000237350">
    <property type="component" value="Unassembled WGS sequence"/>
</dbReference>
<dbReference type="InterPro" id="IPR019734">
    <property type="entry name" value="TPR_rpt"/>
</dbReference>
<dbReference type="InterPro" id="IPR011990">
    <property type="entry name" value="TPR-like_helical_dom_sf"/>
</dbReference>
<dbReference type="AlphaFoldDB" id="A0A2S4JWW5"/>
<feature type="repeat" description="TPR" evidence="3">
    <location>
        <begin position="184"/>
        <end position="217"/>
    </location>
</feature>
<keyword evidence="5" id="KW-1185">Reference proteome</keyword>
<evidence type="ECO:0000256" key="1">
    <source>
        <dbReference type="ARBA" id="ARBA00022737"/>
    </source>
</evidence>
<dbReference type="SUPFAM" id="SSF81901">
    <property type="entry name" value="HCP-like"/>
    <property type="match status" value="1"/>
</dbReference>
<dbReference type="SUPFAM" id="SSF48452">
    <property type="entry name" value="TPR-like"/>
    <property type="match status" value="1"/>
</dbReference>
<sequence length="367" mass="43196">MEPGSNQDQERLAHLSQQGYQYLRENMTREARARFEEVLVAEPQNNYALVGMGDLCRKERRFKEAVAHYQRCLTHHPENNYALFGLAESYRSMKQFNRATEVWERYLKHDNENVTVLTRVADAYRKTRSFDRSRELYLRVLELEPDNSYALIGLGHLHYDFSDYEKALGFWERMYQKSGDAVDIRVLTSLGNCHRKMKTFESGVLYFEKALDREPHNFFALYGLADCFRGMHRHDKSLIYWKRILEMDPENKVILTRVGDAYRTQDDLDQAEQFYRQALNVQYDSYAVLGLAIIHRKRKEYAEAIRGLEQLLESEPEGHRAVLELAACYEEQGKIPEALAVLSRFVQRTHSTSRSVQTRITELKNRL</sequence>
<dbReference type="PANTHER" id="PTHR44943:SF8">
    <property type="entry name" value="TPR REPEAT-CONTAINING PROTEIN MJ0263"/>
    <property type="match status" value="1"/>
</dbReference>
<evidence type="ECO:0000313" key="5">
    <source>
        <dbReference type="Proteomes" id="UP000237350"/>
    </source>
</evidence>
<evidence type="ECO:0000313" key="4">
    <source>
        <dbReference type="EMBL" id="POR04004.1"/>
    </source>
</evidence>
<dbReference type="SMART" id="SM00028">
    <property type="entry name" value="TPR"/>
    <property type="match status" value="10"/>
</dbReference>